<dbReference type="InterPro" id="IPR029001">
    <property type="entry name" value="ITPase-like_fam"/>
</dbReference>
<dbReference type="KEGG" id="pvv:PVVCY_0601860"/>
<dbReference type="Pfam" id="PF01725">
    <property type="entry name" value="Ham1p_like"/>
    <property type="match status" value="1"/>
</dbReference>
<name>A0A081ID23_PLAVN</name>
<organism evidence="3 5">
    <name type="scientific">Plasmodium vinckei vinckei</name>
    <dbReference type="NCBI Taxonomy" id="54757"/>
    <lineage>
        <taxon>Eukaryota</taxon>
        <taxon>Sar</taxon>
        <taxon>Alveolata</taxon>
        <taxon>Apicomplexa</taxon>
        <taxon>Aconoidasida</taxon>
        <taxon>Haemosporida</taxon>
        <taxon>Plasmodiidae</taxon>
        <taxon>Plasmodium</taxon>
        <taxon>Plasmodium (Vinckeia)</taxon>
    </lineage>
</organism>
<dbReference type="Proteomes" id="UP000030681">
    <property type="component" value="Unassembled WGS sequence"/>
</dbReference>
<proteinExistence type="inferred from homology"/>
<sequence length="197" mass="22512">MAEIYLVTGNESKRIEFSKMMNDEIKVQFVDIDIVEIQTNDIVEINESKAKTAYEILKKKKNLEPNKKIIVITDDIGLYMDCFNGFPGPYVKWMLKALGCEGLAEVSLKLGNTKCQVVCVYSAYDGENMRSFKGTTQGSISSPKGANGFGWDTIFKPENLDKTFGEITFEDKKKYSPRFKAFYQLKEFLFENLKQNI</sequence>
<dbReference type="SUPFAM" id="SSF52972">
    <property type="entry name" value="ITPase-like"/>
    <property type="match status" value="1"/>
</dbReference>
<dbReference type="OrthoDB" id="6288734at2759"/>
<evidence type="ECO:0000313" key="4">
    <source>
        <dbReference type="EMBL" id="VEV55562.1"/>
    </source>
</evidence>
<evidence type="ECO:0000313" key="6">
    <source>
        <dbReference type="Proteomes" id="UP000290582"/>
    </source>
</evidence>
<dbReference type="GO" id="GO:0047429">
    <property type="term" value="F:nucleoside triphosphate diphosphatase activity"/>
    <property type="evidence" value="ECO:0007669"/>
    <property type="project" value="InterPro"/>
</dbReference>
<comment type="similarity">
    <text evidence="1">Belongs to the HAM1 NTPase family.</text>
</comment>
<dbReference type="EMBL" id="KL446951">
    <property type="protein sequence ID" value="KEG01581.1"/>
    <property type="molecule type" value="Genomic_DNA"/>
</dbReference>
<dbReference type="RefSeq" id="XP_008625548.1">
    <property type="nucleotide sequence ID" value="XM_008627326.1"/>
</dbReference>
<gene>
    <name evidence="4" type="ORF">PVVCY_0601860</name>
    <name evidence="3" type="ORF">YYE_03679</name>
</gene>
<evidence type="ECO:0000313" key="5">
    <source>
        <dbReference type="Proteomes" id="UP000030681"/>
    </source>
</evidence>
<dbReference type="GO" id="GO:0005737">
    <property type="term" value="C:cytoplasm"/>
    <property type="evidence" value="ECO:0007669"/>
    <property type="project" value="TreeGrafter"/>
</dbReference>
<keyword evidence="2 4" id="KW-0378">Hydrolase</keyword>
<dbReference type="AlphaFoldDB" id="A0A081ID23"/>
<dbReference type="Gene3D" id="3.90.950.10">
    <property type="match status" value="1"/>
</dbReference>
<dbReference type="EC" id="3.6.1.19" evidence="4"/>
<dbReference type="CDD" id="cd00515">
    <property type="entry name" value="HAM1"/>
    <property type="match status" value="1"/>
</dbReference>
<evidence type="ECO:0000256" key="2">
    <source>
        <dbReference type="ARBA" id="ARBA00022801"/>
    </source>
</evidence>
<dbReference type="InterPro" id="IPR002637">
    <property type="entry name" value="RdgB/HAM1"/>
</dbReference>
<dbReference type="PANTHER" id="PTHR11067">
    <property type="entry name" value="INOSINE TRIPHOSPHATE PYROPHOSPHATASE/HAM1 PROTEIN"/>
    <property type="match status" value="1"/>
</dbReference>
<reference evidence="3 5" key="1">
    <citation type="submission" date="2013-02" db="EMBL/GenBank/DDBJ databases">
        <title>The Genome Sequence of Plasmodium vinckei vinckei.</title>
        <authorList>
            <consortium name="The Broad Institute Genome Sequencing Platform"/>
            <consortium name="The Broad Institute Genome Sequencing Center for Infectious Disease"/>
            <person name="Neafsey D."/>
            <person name="Cheeseman I."/>
            <person name="Volkman S."/>
            <person name="Adams J."/>
            <person name="Walker B."/>
            <person name="Young S.K."/>
            <person name="Zeng Q."/>
            <person name="Gargeya S."/>
            <person name="Fitzgerald M."/>
            <person name="Haas B."/>
            <person name="Abouelleil A."/>
            <person name="Alvarado L."/>
            <person name="Arachchi H.M."/>
            <person name="Berlin A.M."/>
            <person name="Chapman S.B."/>
            <person name="Dewar J."/>
            <person name="Goldberg J."/>
            <person name="Griggs A."/>
            <person name="Gujja S."/>
            <person name="Hansen M."/>
            <person name="Howarth C."/>
            <person name="Imamovic A."/>
            <person name="Larimer J."/>
            <person name="McCowan C."/>
            <person name="Murphy C."/>
            <person name="Neiman D."/>
            <person name="Pearson M."/>
            <person name="Priest M."/>
            <person name="Roberts A."/>
            <person name="Saif S."/>
            <person name="Shea T."/>
            <person name="Sisk P."/>
            <person name="Sykes S."/>
            <person name="Wortman J."/>
            <person name="Nusbaum C."/>
            <person name="Birren B."/>
        </authorList>
    </citation>
    <scope>NUCLEOTIDE SEQUENCE [LARGE SCALE GENOMIC DNA]</scope>
    <source>
        <strain evidence="3">Vinckei</strain>
        <strain evidence="5">vinckei</strain>
    </source>
</reference>
<accession>A0A081ID23</accession>
<dbReference type="PANTHER" id="PTHR11067:SF9">
    <property type="entry name" value="INOSINE TRIPHOSPHATE PYROPHOSPHATASE"/>
    <property type="match status" value="1"/>
</dbReference>
<evidence type="ECO:0000313" key="3">
    <source>
        <dbReference type="EMBL" id="KEG01581.1"/>
    </source>
</evidence>
<dbReference type="GO" id="GO:0009143">
    <property type="term" value="P:nucleoside triphosphate catabolic process"/>
    <property type="evidence" value="ECO:0007669"/>
    <property type="project" value="InterPro"/>
</dbReference>
<evidence type="ECO:0000256" key="1">
    <source>
        <dbReference type="ARBA" id="ARBA00008023"/>
    </source>
</evidence>
<dbReference type="Proteomes" id="UP000290582">
    <property type="component" value="Chromosome PVVCY_06"/>
</dbReference>
<dbReference type="GeneID" id="19961885"/>
<reference evidence="4 6" key="2">
    <citation type="submission" date="2019-01" db="EMBL/GenBank/DDBJ databases">
        <authorList>
            <person name="Ramaprasad A."/>
        </authorList>
    </citation>
    <scope>NUCLEOTIDE SEQUENCE [LARGE SCALE GENOMIC DNA]</scope>
</reference>
<protein>
    <submittedName>
        <fullName evidence="3">Ham1 family protein</fullName>
    </submittedName>
    <submittedName>
        <fullName evidence="4">Ham1-like protein, putative</fullName>
        <ecNumber evidence="4">3.6.1.19</ecNumber>
    </submittedName>
</protein>
<dbReference type="VEuPathDB" id="PlasmoDB:PVVCY_0601860"/>
<dbReference type="EMBL" id="LR215062">
    <property type="protein sequence ID" value="VEV55562.1"/>
    <property type="molecule type" value="Genomic_DNA"/>
</dbReference>